<keyword evidence="4" id="KW-1185">Reference proteome</keyword>
<dbReference type="InterPro" id="IPR006464">
    <property type="entry name" value="AcTrfase_RimI/Ard1"/>
</dbReference>
<dbReference type="InterPro" id="IPR000182">
    <property type="entry name" value="GNAT_dom"/>
</dbReference>
<protein>
    <recommendedName>
        <fullName evidence="1">[Ribosomal protein bS18]-alanine N-acetyltransferase</fullName>
        <ecNumber evidence="1">2.3.1.266</ecNumber>
    </recommendedName>
</protein>
<sequence length="142" mass="16376">MLIRLMTVEDIPEVSLLHENLFSQAFNFIDYAVQQDFYYGIVIEVDCTIVGYLVGQIIFEMADLFYVAIDPRYRSLGYGKLLVERFILDASENGGENMTLEVRRSNYVAIHLYEQCGFLSAGIRKNYYADSEDAVLMTRKIN</sequence>
<dbReference type="Proteomes" id="UP001432099">
    <property type="component" value="Chromosome"/>
</dbReference>
<proteinExistence type="inferred from homology"/>
<dbReference type="PANTHER" id="PTHR43617">
    <property type="entry name" value="L-AMINO ACID N-ACETYLTRANSFERASE"/>
    <property type="match status" value="1"/>
</dbReference>
<comment type="function">
    <text evidence="1">Acetylates the N-terminal alanine of ribosomal protein bS18.</text>
</comment>
<dbReference type="InterPro" id="IPR016181">
    <property type="entry name" value="Acyl_CoA_acyltransferase"/>
</dbReference>
<evidence type="ECO:0000259" key="2">
    <source>
        <dbReference type="PROSITE" id="PS51186"/>
    </source>
</evidence>
<evidence type="ECO:0000313" key="3">
    <source>
        <dbReference type="EMBL" id="BEH90100.1"/>
    </source>
</evidence>
<comment type="subcellular location">
    <subcellularLocation>
        <location evidence="1">Cytoplasm</location>
    </subcellularLocation>
</comment>
<dbReference type="EMBL" id="AP028127">
    <property type="protein sequence ID" value="BEH90100.1"/>
    <property type="molecule type" value="Genomic_DNA"/>
</dbReference>
<evidence type="ECO:0000313" key="4">
    <source>
        <dbReference type="Proteomes" id="UP001432099"/>
    </source>
</evidence>
<keyword evidence="1" id="KW-0963">Cytoplasm</keyword>
<reference evidence="3" key="1">
    <citation type="journal article" date="2024" name="Int. J. Syst. Evol. Microbiol.">
        <title>Turicibacter faecis sp. nov., isolated from faeces of heart failure mouse model.</title>
        <authorList>
            <person name="Imamura Y."/>
            <person name="Motooka D."/>
            <person name="Nakajima Y."/>
            <person name="Ito S."/>
            <person name="Kitakaze M."/>
            <person name="Iida T."/>
            <person name="Nakamura S."/>
        </authorList>
    </citation>
    <scope>NUCLEOTIDE SEQUENCE</scope>
    <source>
        <strain evidence="3">TC023</strain>
    </source>
</reference>
<name>A0ABN6ZDT0_9FIRM</name>
<dbReference type="PANTHER" id="PTHR43617:SF20">
    <property type="entry name" value="N-ALPHA-ACETYLTRANSFERASE RIMI"/>
    <property type="match status" value="1"/>
</dbReference>
<dbReference type="Gene3D" id="3.40.630.30">
    <property type="match status" value="1"/>
</dbReference>
<dbReference type="Pfam" id="PF00583">
    <property type="entry name" value="Acetyltransf_1"/>
    <property type="match status" value="1"/>
</dbReference>
<gene>
    <name evidence="3" type="primary">rimI</name>
    <name evidence="3" type="ORF">T23_02020</name>
</gene>
<feature type="domain" description="N-acetyltransferase" evidence="2">
    <location>
        <begin position="1"/>
        <end position="142"/>
    </location>
</feature>
<organism evidence="3 4">
    <name type="scientific">Turicibacter faecis</name>
    <dbReference type="NCBI Taxonomy" id="2963365"/>
    <lineage>
        <taxon>Bacteria</taxon>
        <taxon>Bacillati</taxon>
        <taxon>Bacillota</taxon>
        <taxon>Erysipelotrichia</taxon>
        <taxon>Erysipelotrichales</taxon>
        <taxon>Turicibacteraceae</taxon>
        <taxon>Turicibacter</taxon>
    </lineage>
</organism>
<dbReference type="PROSITE" id="PS51186">
    <property type="entry name" value="GNAT"/>
    <property type="match status" value="1"/>
</dbReference>
<comment type="similarity">
    <text evidence="1">Belongs to the acetyltransferase family. RimI subfamily.</text>
</comment>
<dbReference type="SUPFAM" id="SSF55729">
    <property type="entry name" value="Acyl-CoA N-acyltransferases (Nat)"/>
    <property type="match status" value="1"/>
</dbReference>
<dbReference type="CDD" id="cd04301">
    <property type="entry name" value="NAT_SF"/>
    <property type="match status" value="1"/>
</dbReference>
<comment type="catalytic activity">
    <reaction evidence="1">
        <text>N-terminal L-alanyl-[ribosomal protein bS18] + acetyl-CoA = N-terminal N(alpha)-acetyl-L-alanyl-[ribosomal protein bS18] + CoA + H(+)</text>
        <dbReference type="Rhea" id="RHEA:43756"/>
        <dbReference type="Rhea" id="RHEA-COMP:10676"/>
        <dbReference type="Rhea" id="RHEA-COMP:10677"/>
        <dbReference type="ChEBI" id="CHEBI:15378"/>
        <dbReference type="ChEBI" id="CHEBI:57287"/>
        <dbReference type="ChEBI" id="CHEBI:57288"/>
        <dbReference type="ChEBI" id="CHEBI:64718"/>
        <dbReference type="ChEBI" id="CHEBI:83683"/>
        <dbReference type="EC" id="2.3.1.266"/>
    </reaction>
</comment>
<dbReference type="RefSeq" id="WP_161832313.1">
    <property type="nucleotide sequence ID" value="NZ_AP028127.1"/>
</dbReference>
<dbReference type="InterPro" id="IPR050276">
    <property type="entry name" value="MshD_Acetyltransferase"/>
</dbReference>
<evidence type="ECO:0000256" key="1">
    <source>
        <dbReference type="RuleBase" id="RU363094"/>
    </source>
</evidence>
<dbReference type="NCBIfam" id="TIGR01575">
    <property type="entry name" value="rimI"/>
    <property type="match status" value="1"/>
</dbReference>
<accession>A0ABN6ZDT0</accession>
<dbReference type="EC" id="2.3.1.266" evidence="1"/>